<keyword evidence="2" id="KW-0479">Metal-binding</keyword>
<gene>
    <name evidence="4" type="ORF">BYL167_LOCUS34158</name>
    <name evidence="6" type="ORF">BYL167_LOCUS49018</name>
    <name evidence="5" type="ORF">GIL414_LOCUS39574</name>
</gene>
<feature type="non-terminal residue" evidence="5">
    <location>
        <position position="1"/>
    </location>
</feature>
<comment type="caution">
    <text evidence="5">The sequence shown here is derived from an EMBL/GenBank/DDBJ whole genome shotgun (WGS) entry which is preliminary data.</text>
</comment>
<evidence type="ECO:0000313" key="4">
    <source>
        <dbReference type="EMBL" id="CAF4460141.1"/>
    </source>
</evidence>
<dbReference type="Proteomes" id="UP000681967">
    <property type="component" value="Unassembled WGS sequence"/>
</dbReference>
<evidence type="ECO:0000256" key="3">
    <source>
        <dbReference type="ARBA" id="ARBA00023004"/>
    </source>
</evidence>
<dbReference type="PANTHER" id="PTHR46237:SF1">
    <property type="entry name" value="CYTOCHROME B5 REDUCTASE 4"/>
    <property type="match status" value="1"/>
</dbReference>
<sequence>FIQLGLMDWIRKTSNTPNLSGANGKILTITEEELAKHNTKTDCWSAISGIDEK</sequence>
<organism evidence="5 7">
    <name type="scientific">Rotaria magnacalcarata</name>
    <dbReference type="NCBI Taxonomy" id="392030"/>
    <lineage>
        <taxon>Eukaryota</taxon>
        <taxon>Metazoa</taxon>
        <taxon>Spiralia</taxon>
        <taxon>Gnathifera</taxon>
        <taxon>Rotifera</taxon>
        <taxon>Eurotatoria</taxon>
        <taxon>Bdelloidea</taxon>
        <taxon>Philodinida</taxon>
        <taxon>Philodinidae</taxon>
        <taxon>Rotaria</taxon>
    </lineage>
</organism>
<dbReference type="GO" id="GO:0020037">
    <property type="term" value="F:heme binding"/>
    <property type="evidence" value="ECO:0007669"/>
    <property type="project" value="TreeGrafter"/>
</dbReference>
<evidence type="ECO:0000256" key="1">
    <source>
        <dbReference type="ARBA" id="ARBA00022617"/>
    </source>
</evidence>
<dbReference type="SUPFAM" id="SSF55856">
    <property type="entry name" value="Cytochrome b5-like heme/steroid binding domain"/>
    <property type="match status" value="1"/>
</dbReference>
<dbReference type="EMBL" id="CAJOBJ010107475">
    <property type="protein sequence ID" value="CAF4616084.1"/>
    <property type="molecule type" value="Genomic_DNA"/>
</dbReference>
<keyword evidence="3" id="KW-0408">Iron</keyword>
<evidence type="ECO:0000256" key="2">
    <source>
        <dbReference type="ARBA" id="ARBA00022723"/>
    </source>
</evidence>
<name>A0A8S2ZDU8_9BILA</name>
<dbReference type="EMBL" id="CAJOBH010144820">
    <property type="protein sequence ID" value="CAF4821586.1"/>
    <property type="molecule type" value="Genomic_DNA"/>
</dbReference>
<accession>A0A8S2ZDU8</accession>
<dbReference type="Proteomes" id="UP000681720">
    <property type="component" value="Unassembled WGS sequence"/>
</dbReference>
<dbReference type="GO" id="GO:0046872">
    <property type="term" value="F:metal ion binding"/>
    <property type="evidence" value="ECO:0007669"/>
    <property type="project" value="UniProtKB-KW"/>
</dbReference>
<dbReference type="AlphaFoldDB" id="A0A8S2ZDU8"/>
<dbReference type="EMBL" id="CAJOBH010068466">
    <property type="protein sequence ID" value="CAF4460141.1"/>
    <property type="molecule type" value="Genomic_DNA"/>
</dbReference>
<evidence type="ECO:0000313" key="5">
    <source>
        <dbReference type="EMBL" id="CAF4616084.1"/>
    </source>
</evidence>
<dbReference type="InterPro" id="IPR036400">
    <property type="entry name" value="Cyt_B5-like_heme/steroid_sf"/>
</dbReference>
<keyword evidence="1" id="KW-0349">Heme</keyword>
<evidence type="ECO:0000313" key="6">
    <source>
        <dbReference type="EMBL" id="CAF4821586.1"/>
    </source>
</evidence>
<dbReference type="GO" id="GO:0005737">
    <property type="term" value="C:cytoplasm"/>
    <property type="evidence" value="ECO:0007669"/>
    <property type="project" value="TreeGrafter"/>
</dbReference>
<proteinExistence type="predicted"/>
<dbReference type="InterPro" id="IPR051872">
    <property type="entry name" value="Cytochrome_b5/Flavoprotein_Rdt"/>
</dbReference>
<evidence type="ECO:0000313" key="7">
    <source>
        <dbReference type="Proteomes" id="UP000681720"/>
    </source>
</evidence>
<dbReference type="PANTHER" id="PTHR46237">
    <property type="entry name" value="CYTOCHROME B5 REDUCTASE 4 FAMILY MEMBER"/>
    <property type="match status" value="1"/>
</dbReference>
<reference evidence="5" key="1">
    <citation type="submission" date="2021-02" db="EMBL/GenBank/DDBJ databases">
        <authorList>
            <person name="Nowell W R."/>
        </authorList>
    </citation>
    <scope>NUCLEOTIDE SEQUENCE</scope>
</reference>
<protein>
    <submittedName>
        <fullName evidence="5">Uncharacterized protein</fullName>
    </submittedName>
</protein>
<dbReference type="GO" id="GO:0004128">
    <property type="term" value="F:cytochrome-b5 reductase activity, acting on NAD(P)H"/>
    <property type="evidence" value="ECO:0007669"/>
    <property type="project" value="TreeGrafter"/>
</dbReference>